<keyword evidence="2" id="KW-1185">Reference proteome</keyword>
<organism evidence="1 2">
    <name type="scientific">Zooshikella ganghwensis</name>
    <dbReference type="NCBI Taxonomy" id="202772"/>
    <lineage>
        <taxon>Bacteria</taxon>
        <taxon>Pseudomonadati</taxon>
        <taxon>Pseudomonadota</taxon>
        <taxon>Gammaproteobacteria</taxon>
        <taxon>Oceanospirillales</taxon>
        <taxon>Zooshikellaceae</taxon>
        <taxon>Zooshikella</taxon>
    </lineage>
</organism>
<name>A0A4P9VK47_9GAMM</name>
<evidence type="ECO:0000313" key="2">
    <source>
        <dbReference type="Proteomes" id="UP000257039"/>
    </source>
</evidence>
<gene>
    <name evidence="1" type="ORF">B9G39_01270</name>
</gene>
<sequence>MPINQDAVNSLIDNSIPSETSNRVYFVEPANLMTAIDFFKRITGQGVPSLTSMNVAAGGFFFHTHSENIDGSRVNVTLRGGSSSIVPISRTLCTPSGDETSTYNLPGCTTLDITNPEALSNVPRFSGNATRVEFKFTQREEVVIAGFGN</sequence>
<protein>
    <submittedName>
        <fullName evidence="1">Uncharacterized protein</fullName>
    </submittedName>
</protein>
<dbReference type="Proteomes" id="UP000257039">
    <property type="component" value="Unassembled WGS sequence"/>
</dbReference>
<accession>A0A4P9VK47</accession>
<dbReference type="AlphaFoldDB" id="A0A4P9VK47"/>
<comment type="caution">
    <text evidence="1">The sequence shown here is derived from an EMBL/GenBank/DDBJ whole genome shotgun (WGS) entry which is preliminary data.</text>
</comment>
<reference evidence="1 2" key="1">
    <citation type="submission" date="2017-04" db="EMBL/GenBank/DDBJ databases">
        <title>Draft genome sequence of Zooshikella ganghwensis VG4 isolated from Red Sea sediments.</title>
        <authorList>
            <person name="Rehman Z."/>
            <person name="Alam I."/>
            <person name="Kamau A."/>
            <person name="Bajic V."/>
            <person name="Leiknes T."/>
        </authorList>
    </citation>
    <scope>NUCLEOTIDE SEQUENCE [LARGE SCALE GENOMIC DNA]</scope>
    <source>
        <strain evidence="1 2">VG4</strain>
    </source>
</reference>
<proteinExistence type="predicted"/>
<dbReference type="RefSeq" id="WP_094785720.1">
    <property type="nucleotide sequence ID" value="NZ_NDXW01000001.1"/>
</dbReference>
<evidence type="ECO:0000313" key="1">
    <source>
        <dbReference type="EMBL" id="RDH42182.1"/>
    </source>
</evidence>
<dbReference type="EMBL" id="NDXW01000001">
    <property type="protein sequence ID" value="RDH42182.1"/>
    <property type="molecule type" value="Genomic_DNA"/>
</dbReference>